<reference evidence="1" key="1">
    <citation type="submission" date="2018-07" db="EMBL/GenBank/DDBJ databases">
        <title>Comparative genomics of catfishes provides insights into carnivory and benthic adaptation.</title>
        <authorList>
            <person name="Zhang Y."/>
            <person name="Wang D."/>
            <person name="Peng Z."/>
            <person name="Zheng S."/>
            <person name="Shao F."/>
            <person name="Tao W."/>
        </authorList>
    </citation>
    <scope>NUCLEOTIDE SEQUENCE</scope>
    <source>
        <strain evidence="1">Chongqing</strain>
    </source>
</reference>
<proteinExistence type="predicted"/>
<name>A0AAD5FGY9_SILAS</name>
<keyword evidence="1" id="KW-0647">Proteasome</keyword>
<dbReference type="Proteomes" id="UP001205998">
    <property type="component" value="Unassembled WGS sequence"/>
</dbReference>
<dbReference type="GO" id="GO:0000502">
    <property type="term" value="C:proteasome complex"/>
    <property type="evidence" value="ECO:0007669"/>
    <property type="project" value="UniProtKB-KW"/>
</dbReference>
<protein>
    <submittedName>
        <fullName evidence="1">26S proteasome non-ATPase regulatory subunit 13</fullName>
    </submittedName>
</protein>
<feature type="non-terminal residue" evidence="1">
    <location>
        <position position="1"/>
    </location>
</feature>
<sequence>PNTAIVFLEKTKEKVKASDEAVILCKTVIGSLKLDINDLPATK</sequence>
<gene>
    <name evidence="1" type="ORF">C0J50_10924</name>
</gene>
<dbReference type="AlphaFoldDB" id="A0AAD5FGY9"/>
<organism evidence="1 2">
    <name type="scientific">Silurus asotus</name>
    <name type="common">Amur catfish</name>
    <name type="synonym">Parasilurus asotus</name>
    <dbReference type="NCBI Taxonomy" id="30991"/>
    <lineage>
        <taxon>Eukaryota</taxon>
        <taxon>Metazoa</taxon>
        <taxon>Chordata</taxon>
        <taxon>Craniata</taxon>
        <taxon>Vertebrata</taxon>
        <taxon>Euteleostomi</taxon>
        <taxon>Actinopterygii</taxon>
        <taxon>Neopterygii</taxon>
        <taxon>Teleostei</taxon>
        <taxon>Ostariophysi</taxon>
        <taxon>Siluriformes</taxon>
        <taxon>Siluridae</taxon>
        <taxon>Silurus</taxon>
    </lineage>
</organism>
<accession>A0AAD5FGY9</accession>
<feature type="non-terminal residue" evidence="1">
    <location>
        <position position="43"/>
    </location>
</feature>
<dbReference type="EMBL" id="MU556627">
    <property type="protein sequence ID" value="KAI5615027.1"/>
    <property type="molecule type" value="Genomic_DNA"/>
</dbReference>
<keyword evidence="2" id="KW-1185">Reference proteome</keyword>
<comment type="caution">
    <text evidence="1">The sequence shown here is derived from an EMBL/GenBank/DDBJ whole genome shotgun (WGS) entry which is preliminary data.</text>
</comment>
<evidence type="ECO:0000313" key="1">
    <source>
        <dbReference type="EMBL" id="KAI5615027.1"/>
    </source>
</evidence>
<evidence type="ECO:0000313" key="2">
    <source>
        <dbReference type="Proteomes" id="UP001205998"/>
    </source>
</evidence>